<dbReference type="Proteomes" id="UP001140949">
    <property type="component" value="Unassembled WGS sequence"/>
</dbReference>
<organism evidence="2 3">
    <name type="scientific">Iris pallida</name>
    <name type="common">Sweet iris</name>
    <dbReference type="NCBI Taxonomy" id="29817"/>
    <lineage>
        <taxon>Eukaryota</taxon>
        <taxon>Viridiplantae</taxon>
        <taxon>Streptophyta</taxon>
        <taxon>Embryophyta</taxon>
        <taxon>Tracheophyta</taxon>
        <taxon>Spermatophyta</taxon>
        <taxon>Magnoliopsida</taxon>
        <taxon>Liliopsida</taxon>
        <taxon>Asparagales</taxon>
        <taxon>Iridaceae</taxon>
        <taxon>Iridoideae</taxon>
        <taxon>Irideae</taxon>
        <taxon>Iris</taxon>
    </lineage>
</organism>
<evidence type="ECO:0000313" key="3">
    <source>
        <dbReference type="Proteomes" id="UP001140949"/>
    </source>
</evidence>
<dbReference type="Pfam" id="PF03446">
    <property type="entry name" value="NAD_binding_2"/>
    <property type="match status" value="1"/>
</dbReference>
<evidence type="ECO:0000313" key="2">
    <source>
        <dbReference type="EMBL" id="KAJ6805187.1"/>
    </source>
</evidence>
<reference evidence="2" key="1">
    <citation type="journal article" date="2023" name="GigaByte">
        <title>Genome assembly of the bearded iris, Iris pallida Lam.</title>
        <authorList>
            <person name="Bruccoleri R.E."/>
            <person name="Oakeley E.J."/>
            <person name="Faust A.M.E."/>
            <person name="Altorfer M."/>
            <person name="Dessus-Babus S."/>
            <person name="Burckhardt D."/>
            <person name="Oertli M."/>
            <person name="Naumann U."/>
            <person name="Petersen F."/>
            <person name="Wong J."/>
        </authorList>
    </citation>
    <scope>NUCLEOTIDE SEQUENCE</scope>
    <source>
        <strain evidence="2">GSM-AAB239-AS_SAM_17_03QT</strain>
    </source>
</reference>
<protein>
    <recommendedName>
        <fullName evidence="1">6-phosphogluconate dehydrogenase NADP-binding domain-containing protein</fullName>
    </recommendedName>
</protein>
<dbReference type="EMBL" id="JANAVB010035452">
    <property type="protein sequence ID" value="KAJ6805187.1"/>
    <property type="molecule type" value="Genomic_DNA"/>
</dbReference>
<dbReference type="GO" id="GO:0050661">
    <property type="term" value="F:NADP binding"/>
    <property type="evidence" value="ECO:0007669"/>
    <property type="project" value="InterPro"/>
</dbReference>
<comment type="caution">
    <text evidence="2">The sequence shown here is derived from an EMBL/GenBank/DDBJ whole genome shotgun (WGS) entry which is preliminary data.</text>
</comment>
<accession>A0AAX6EM31</accession>
<evidence type="ECO:0000259" key="1">
    <source>
        <dbReference type="Pfam" id="PF03446"/>
    </source>
</evidence>
<dbReference type="PANTHER" id="PTHR43060:SF17">
    <property type="entry name" value="L-THREONATE DEHYDROGENASE"/>
    <property type="match status" value="1"/>
</dbReference>
<feature type="domain" description="6-phosphogluconate dehydrogenase NADP-binding" evidence="1">
    <location>
        <begin position="11"/>
        <end position="117"/>
    </location>
</feature>
<dbReference type="Gene3D" id="3.40.50.720">
    <property type="entry name" value="NAD(P)-binding Rossmann-like Domain"/>
    <property type="match status" value="1"/>
</dbReference>
<keyword evidence="3" id="KW-1185">Reference proteome</keyword>
<name>A0AAX6EM31_IRIPA</name>
<dbReference type="PANTHER" id="PTHR43060">
    <property type="entry name" value="3-HYDROXYISOBUTYRATE DEHYDROGENASE-LIKE 1, MITOCHONDRIAL-RELATED"/>
    <property type="match status" value="1"/>
</dbReference>
<gene>
    <name evidence="2" type="ORF">M6B38_181885</name>
</gene>
<dbReference type="AlphaFoldDB" id="A0AAX6EM31"/>
<proteinExistence type="predicted"/>
<dbReference type="InterPro" id="IPR036291">
    <property type="entry name" value="NAD(P)-bd_dom_sf"/>
</dbReference>
<dbReference type="InterPro" id="IPR006115">
    <property type="entry name" value="6PGDH_NADP-bd"/>
</dbReference>
<reference evidence="2" key="2">
    <citation type="submission" date="2023-04" db="EMBL/GenBank/DDBJ databases">
        <authorList>
            <person name="Bruccoleri R.E."/>
            <person name="Oakeley E.J."/>
            <person name="Faust A.-M."/>
            <person name="Dessus-Babus S."/>
            <person name="Altorfer M."/>
            <person name="Burckhardt D."/>
            <person name="Oertli M."/>
            <person name="Naumann U."/>
            <person name="Petersen F."/>
            <person name="Wong J."/>
        </authorList>
    </citation>
    <scope>NUCLEOTIDE SEQUENCE</scope>
    <source>
        <strain evidence="2">GSM-AAB239-AS_SAM_17_03QT</strain>
        <tissue evidence="2">Leaf</tissue>
    </source>
</reference>
<dbReference type="SUPFAM" id="SSF51735">
    <property type="entry name" value="NAD(P)-binding Rossmann-fold domains"/>
    <property type="match status" value="1"/>
</dbReference>
<sequence length="182" mass="19966">MVSPPAIVGFVGFVGLDELSLQLASALLNSGFVLQGFEDVESSAMDRFLKLGGAKCASPMDAAKDASTVVVVKSMEESNDILFGKQGVVKGLNKDAVVILRSALLPNDITKLQKSFTDEVGPVLLVDAYIFQGYFEGSKEKLLSLHLEVRRLCKRPTMFFLLSVKNFTFLKMKLVLQVKSKW</sequence>